<feature type="transmembrane region" description="Helical" evidence="2">
    <location>
        <begin position="871"/>
        <end position="892"/>
    </location>
</feature>
<evidence type="ECO:0000313" key="3">
    <source>
        <dbReference type="EMBL" id="QDU27770.1"/>
    </source>
</evidence>
<feature type="region of interest" description="Disordered" evidence="1">
    <location>
        <begin position="978"/>
        <end position="1011"/>
    </location>
</feature>
<keyword evidence="2" id="KW-1133">Transmembrane helix</keyword>
<proteinExistence type="predicted"/>
<evidence type="ECO:0000313" key="4">
    <source>
        <dbReference type="Proteomes" id="UP000315017"/>
    </source>
</evidence>
<dbReference type="EMBL" id="CP036274">
    <property type="protein sequence ID" value="QDU27770.1"/>
    <property type="molecule type" value="Genomic_DNA"/>
</dbReference>
<feature type="compositionally biased region" description="Basic and acidic residues" evidence="1">
    <location>
        <begin position="996"/>
        <end position="1009"/>
    </location>
</feature>
<keyword evidence="2" id="KW-0812">Transmembrane</keyword>
<reference evidence="3 4" key="1">
    <citation type="submission" date="2019-02" db="EMBL/GenBank/DDBJ databases">
        <title>Deep-cultivation of Planctomycetes and their phenomic and genomic characterization uncovers novel biology.</title>
        <authorList>
            <person name="Wiegand S."/>
            <person name="Jogler M."/>
            <person name="Boedeker C."/>
            <person name="Pinto D."/>
            <person name="Vollmers J."/>
            <person name="Rivas-Marin E."/>
            <person name="Kohn T."/>
            <person name="Peeters S.H."/>
            <person name="Heuer A."/>
            <person name="Rast P."/>
            <person name="Oberbeckmann S."/>
            <person name="Bunk B."/>
            <person name="Jeske O."/>
            <person name="Meyerdierks A."/>
            <person name="Storesund J.E."/>
            <person name="Kallscheuer N."/>
            <person name="Luecker S."/>
            <person name="Lage O.M."/>
            <person name="Pohl T."/>
            <person name="Merkel B.J."/>
            <person name="Hornburger P."/>
            <person name="Mueller R.-W."/>
            <person name="Bruemmer F."/>
            <person name="Labrenz M."/>
            <person name="Spormann A.M."/>
            <person name="Op den Camp H."/>
            <person name="Overmann J."/>
            <person name="Amann R."/>
            <person name="Jetten M.S.M."/>
            <person name="Mascher T."/>
            <person name="Medema M.H."/>
            <person name="Devos D.P."/>
            <person name="Kaster A.-K."/>
            <person name="Ovreas L."/>
            <person name="Rohde M."/>
            <person name="Galperin M.Y."/>
            <person name="Jogler C."/>
        </authorList>
    </citation>
    <scope>NUCLEOTIDE SEQUENCE [LARGE SCALE GENOMIC DNA]</scope>
    <source>
        <strain evidence="3 4">ETA_A8</strain>
    </source>
</reference>
<dbReference type="KEGG" id="aagg:ETAA8_28610"/>
<feature type="compositionally biased region" description="Basic residues" evidence="1">
    <location>
        <begin position="90"/>
        <end position="102"/>
    </location>
</feature>
<accession>A0A517YC00</accession>
<evidence type="ECO:0000256" key="2">
    <source>
        <dbReference type="SAM" id="Phobius"/>
    </source>
</evidence>
<gene>
    <name evidence="3" type="ORF">ETAA8_28610</name>
</gene>
<feature type="compositionally biased region" description="Polar residues" evidence="1">
    <location>
        <begin position="982"/>
        <end position="993"/>
    </location>
</feature>
<sequence>MGEPAAGMSGKMNTNEELRQQLWEMAYGLLDPEAEAALHTQIKSDPAIARLYAEVRLQTDLVSNAARVEDSSLNISIGPAADVATQDHRVRSKSPSRSHSKASPRPLATGAQYQAGSSTNWLAIIGTTALLFLLGFGLWQPEFLARSVTIQNTAMNSEPREAFFTTVSVPSALNEGLTNTIEVETRSTQDQAFAADLDVRLVDAAGRETFRQKLSTNEKGRAEVLLPGAALRPGVRLQVSPAAEQAQGQRDQTQSLSTELPIAAERQRTLMLLEKPFADPGEKVGFTMVGVKEFSKETQLPPADELMVENRAGADVVQPMWTADANIGVIKGEFELPPASSTNGLTMRREAAGLKTVEQQTAGVDLLANRSAAEGNVIEKQSLPLSRGLMLRNDNAASANGTNRNNEPMRKAGESALKLARTADSQALAANLSGAANQTESGKTPALPAPAMAPAAAPVEVAPVAPPAPPLAAKGFQRGTLEDGRAQLADAKNKSQVPEVSRNVAPSKPGAVAVDKSDLPPPKADQLAANQVEAEQANSKLSALKLQAKESANFKSLASNGREPQAALSPTDIHESLGDLPVPAELARQSVIVVATKDNTVIARQELSPQELAANKRISLPPEVEGVVDLEYFRPGDSSAPIYRQQVKRAASRSLHFAIEGLKDDYAPGERVQLKVRVQDEEGRPVSAAVGVRVWEENAVQQVREPLLLADSFSRAKARSVDVDEKQSLALAGTSQFRKSAVQLNSRAADPPAVAAANAPGELAAAPAGGQLGAANALEAERKDGQRDLAKAQMASDETGFALAPVSVIVADNRAEVMNEVNRAADMTAALESQRQSSQRRIIGKVLAFSAGALLLLVGVLAVARRPVRPLVWLPAVSVALLTLVVGAVQLVSSGARQSLPHSAAAPAIEIAMSPAESQNEVPISPPSAEVTSAEIESLKRTTPAQAVAANGESNDAVVRVPAALPPAPVVAAREMKREGTTLDSPALQQTQAPAKVDKRRAVGEDKQNATDSPAVVARAFGAPAAKKSVGVQASEGNRDGGVAGDSVVNDLAGGEISLPSSLFWRPLSPSEPDGSVTIEFNMPAVASEYRLLVDAIGGGRLGGQQQLLICRERAP</sequence>
<feature type="region of interest" description="Disordered" evidence="1">
    <location>
        <begin position="490"/>
        <end position="514"/>
    </location>
</feature>
<keyword evidence="2" id="KW-0472">Membrane</keyword>
<name>A0A517YC00_9BACT</name>
<organism evidence="3 4">
    <name type="scientific">Anatilimnocola aggregata</name>
    <dbReference type="NCBI Taxonomy" id="2528021"/>
    <lineage>
        <taxon>Bacteria</taxon>
        <taxon>Pseudomonadati</taxon>
        <taxon>Planctomycetota</taxon>
        <taxon>Planctomycetia</taxon>
        <taxon>Pirellulales</taxon>
        <taxon>Pirellulaceae</taxon>
        <taxon>Anatilimnocola</taxon>
    </lineage>
</organism>
<dbReference type="Proteomes" id="UP000315017">
    <property type="component" value="Chromosome"/>
</dbReference>
<dbReference type="AlphaFoldDB" id="A0A517YC00"/>
<evidence type="ECO:0000256" key="1">
    <source>
        <dbReference type="SAM" id="MobiDB-lite"/>
    </source>
</evidence>
<feature type="region of interest" description="Disordered" evidence="1">
    <location>
        <begin position="84"/>
        <end position="108"/>
    </location>
</feature>
<feature type="transmembrane region" description="Helical" evidence="2">
    <location>
        <begin position="842"/>
        <end position="864"/>
    </location>
</feature>
<keyword evidence="4" id="KW-1185">Reference proteome</keyword>
<protein>
    <submittedName>
        <fullName evidence="3">Uncharacterized protein</fullName>
    </submittedName>
</protein>